<proteinExistence type="predicted"/>
<evidence type="ECO:0000313" key="1">
    <source>
        <dbReference type="EMBL" id="CAG4962130.1"/>
    </source>
</evidence>
<comment type="caution">
    <text evidence="1">The sequence shown here is derived from an EMBL/GenBank/DDBJ whole genome shotgun (WGS) entry which is preliminary data.</text>
</comment>
<protein>
    <submittedName>
        <fullName evidence="1">(apollo) hypothetical protein</fullName>
    </submittedName>
</protein>
<dbReference type="OrthoDB" id="6931154at2759"/>
<dbReference type="EMBL" id="CAJQZP010000444">
    <property type="protein sequence ID" value="CAG4962130.1"/>
    <property type="molecule type" value="Genomic_DNA"/>
</dbReference>
<dbReference type="AlphaFoldDB" id="A0A8S3WHX0"/>
<name>A0A8S3WHX0_PARAO</name>
<dbReference type="Proteomes" id="UP000691718">
    <property type="component" value="Unassembled WGS sequence"/>
</dbReference>
<accession>A0A8S3WHX0</accession>
<organism evidence="1 2">
    <name type="scientific">Parnassius apollo</name>
    <name type="common">Apollo butterfly</name>
    <name type="synonym">Papilio apollo</name>
    <dbReference type="NCBI Taxonomy" id="110799"/>
    <lineage>
        <taxon>Eukaryota</taxon>
        <taxon>Metazoa</taxon>
        <taxon>Ecdysozoa</taxon>
        <taxon>Arthropoda</taxon>
        <taxon>Hexapoda</taxon>
        <taxon>Insecta</taxon>
        <taxon>Pterygota</taxon>
        <taxon>Neoptera</taxon>
        <taxon>Endopterygota</taxon>
        <taxon>Lepidoptera</taxon>
        <taxon>Glossata</taxon>
        <taxon>Ditrysia</taxon>
        <taxon>Papilionoidea</taxon>
        <taxon>Papilionidae</taxon>
        <taxon>Parnassiinae</taxon>
        <taxon>Parnassini</taxon>
        <taxon>Parnassius</taxon>
        <taxon>Parnassius</taxon>
    </lineage>
</organism>
<evidence type="ECO:0000313" key="2">
    <source>
        <dbReference type="Proteomes" id="UP000691718"/>
    </source>
</evidence>
<keyword evidence="2" id="KW-1185">Reference proteome</keyword>
<reference evidence="1" key="1">
    <citation type="submission" date="2021-04" db="EMBL/GenBank/DDBJ databases">
        <authorList>
            <person name="Tunstrom K."/>
        </authorList>
    </citation>
    <scope>NUCLEOTIDE SEQUENCE</scope>
</reference>
<sequence>MFAILDVIYSYENETIPEININNDDVEAFNGADEDFDQESDAVDEFITRCSLALSDRVERFNQLRSCISKVLVDLEFGSDYWITEDEFNIMSDIDRALQPIKLAVEVLCRQDSNLFTA</sequence>
<gene>
    <name evidence="1" type="ORF">PAPOLLO_LOCUS6725</name>
</gene>